<gene>
    <name evidence="1" type="ORF">S06H3_44946</name>
</gene>
<reference evidence="1" key="1">
    <citation type="journal article" date="2014" name="Front. Microbiol.">
        <title>High frequency of phylogenetically diverse reductive dehalogenase-homologous genes in deep subseafloor sedimentary metagenomes.</title>
        <authorList>
            <person name="Kawai M."/>
            <person name="Futagami T."/>
            <person name="Toyoda A."/>
            <person name="Takaki Y."/>
            <person name="Nishi S."/>
            <person name="Hori S."/>
            <person name="Arai W."/>
            <person name="Tsubouchi T."/>
            <person name="Morono Y."/>
            <person name="Uchiyama I."/>
            <person name="Ito T."/>
            <person name="Fujiyama A."/>
            <person name="Inagaki F."/>
            <person name="Takami H."/>
        </authorList>
    </citation>
    <scope>NUCLEOTIDE SEQUENCE</scope>
    <source>
        <strain evidence="1">Expedition CK06-06</strain>
    </source>
</reference>
<evidence type="ECO:0000313" key="1">
    <source>
        <dbReference type="EMBL" id="GAI43705.1"/>
    </source>
</evidence>
<sequence>MAGLVAAKFEVNECIVSGRAEGCAFAREFPLGSIAGGECLPGDGGESKSVSFAGLFW</sequence>
<name>X1PXX5_9ZZZZ</name>
<dbReference type="EMBL" id="BARV01028007">
    <property type="protein sequence ID" value="GAI43705.1"/>
    <property type="molecule type" value="Genomic_DNA"/>
</dbReference>
<accession>X1PXX5</accession>
<comment type="caution">
    <text evidence="1">The sequence shown here is derived from an EMBL/GenBank/DDBJ whole genome shotgun (WGS) entry which is preliminary data.</text>
</comment>
<proteinExistence type="predicted"/>
<protein>
    <submittedName>
        <fullName evidence="1">Uncharacterized protein</fullName>
    </submittedName>
</protein>
<organism evidence="1">
    <name type="scientific">marine sediment metagenome</name>
    <dbReference type="NCBI Taxonomy" id="412755"/>
    <lineage>
        <taxon>unclassified sequences</taxon>
        <taxon>metagenomes</taxon>
        <taxon>ecological metagenomes</taxon>
    </lineage>
</organism>
<dbReference type="AlphaFoldDB" id="X1PXX5"/>